<dbReference type="SUPFAM" id="SSF56194">
    <property type="entry name" value="Uridine diphospho-N-Acetylenolpyruvylglucosamine reductase, MurB, C-terminal domain"/>
    <property type="match status" value="1"/>
</dbReference>
<evidence type="ECO:0000256" key="16">
    <source>
        <dbReference type="HAMAP-Rule" id="MF_00037"/>
    </source>
</evidence>
<dbReference type="Gene3D" id="3.30.43.10">
    <property type="entry name" value="Uridine Diphospho-n-acetylenolpyruvylglucosamine Reductase, domain 2"/>
    <property type="match status" value="1"/>
</dbReference>
<dbReference type="Pfam" id="PF01565">
    <property type="entry name" value="FAD_binding_4"/>
    <property type="match status" value="1"/>
</dbReference>
<proteinExistence type="inferred from homology"/>
<dbReference type="UniPathway" id="UPA00219"/>
<dbReference type="PANTHER" id="PTHR21071">
    <property type="entry name" value="UDP-N-ACETYLENOLPYRUVOYLGLUCOSAMINE REDUCTASE"/>
    <property type="match status" value="1"/>
</dbReference>
<comment type="function">
    <text evidence="2 16">Cell wall formation.</text>
</comment>
<evidence type="ECO:0000256" key="4">
    <source>
        <dbReference type="ARBA" id="ARBA00004752"/>
    </source>
</evidence>
<dbReference type="InterPro" id="IPR036635">
    <property type="entry name" value="MurB_C_sf"/>
</dbReference>
<keyword evidence="6 16" id="KW-0132">Cell division</keyword>
<keyword evidence="8 16" id="KW-0274">FAD</keyword>
<keyword evidence="9 16" id="KW-0521">NADP</keyword>
<feature type="domain" description="FAD-binding PCMH-type" evidence="17">
    <location>
        <begin position="31"/>
        <end position="197"/>
    </location>
</feature>
<sequence length="301" mass="32712">MACMEHLKQKLEEAAIPYSCGEPLARHTSFQIGGPAALFCMPHTAQQLVQAIGLCREEGVRTYILGNGSNLLFSDHGFDGVVVSTRSLEPEIRVEGDRIIAGAGVSLKQVCEEAACHSLTGLEFAYGIPGSLGGAVYMNAGAYGGETRDVLLEVEFLDEAGQIRSLPVSQLELGYRTSIFARTGWCVLRATLQLHPGDSVQIQQKMDDLMNRRRQKQPLEYPSAGSAFKRPEGAFAGSLIEQCGLRGFRVGDAAISEKHCGFIVNLGHASCADVLELARQVSERVQRETGFVLEKEIRVVE</sequence>
<evidence type="ECO:0000256" key="5">
    <source>
        <dbReference type="ARBA" id="ARBA00022490"/>
    </source>
</evidence>
<organism evidence="18 19">
    <name type="scientific">Allofournierella massiliensis</name>
    <dbReference type="NCBI Taxonomy" id="1650663"/>
    <lineage>
        <taxon>Bacteria</taxon>
        <taxon>Bacillati</taxon>
        <taxon>Bacillota</taxon>
        <taxon>Clostridia</taxon>
        <taxon>Eubacteriales</taxon>
        <taxon>Oscillospiraceae</taxon>
        <taxon>Allofournierella</taxon>
    </lineage>
</organism>
<keyword evidence="14 16" id="KW-0961">Cell wall biogenesis/degradation</keyword>
<dbReference type="Proteomes" id="UP000295184">
    <property type="component" value="Unassembled WGS sequence"/>
</dbReference>
<comment type="pathway">
    <text evidence="4 16">Cell wall biogenesis; peptidoglycan biosynthesis.</text>
</comment>
<dbReference type="SUPFAM" id="SSF56176">
    <property type="entry name" value="FAD-binding/transporter-associated domain-like"/>
    <property type="match status" value="1"/>
</dbReference>
<dbReference type="InterPro" id="IPR016167">
    <property type="entry name" value="FAD-bd_PCMH_sub1"/>
</dbReference>
<gene>
    <name evidence="16" type="primary">murB</name>
    <name evidence="18" type="ORF">EDD77_107135</name>
</gene>
<evidence type="ECO:0000256" key="6">
    <source>
        <dbReference type="ARBA" id="ARBA00022618"/>
    </source>
</evidence>
<dbReference type="AlphaFoldDB" id="A0A4R1R0E5"/>
<comment type="subcellular location">
    <subcellularLocation>
        <location evidence="3 16">Cytoplasm</location>
    </subcellularLocation>
</comment>
<dbReference type="InterPro" id="IPR003170">
    <property type="entry name" value="MurB"/>
</dbReference>
<feature type="active site" description="Proton donor" evidence="16">
    <location>
        <position position="226"/>
    </location>
</feature>
<keyword evidence="5 16" id="KW-0963">Cytoplasm</keyword>
<comment type="cofactor">
    <cofactor evidence="1 16">
        <name>FAD</name>
        <dbReference type="ChEBI" id="CHEBI:57692"/>
    </cofactor>
</comment>
<evidence type="ECO:0000256" key="8">
    <source>
        <dbReference type="ARBA" id="ARBA00022827"/>
    </source>
</evidence>
<keyword evidence="10 16" id="KW-0133">Cell shape</keyword>
<dbReference type="NCBIfam" id="TIGR00179">
    <property type="entry name" value="murB"/>
    <property type="match status" value="1"/>
</dbReference>
<evidence type="ECO:0000256" key="10">
    <source>
        <dbReference type="ARBA" id="ARBA00022960"/>
    </source>
</evidence>
<evidence type="ECO:0000256" key="9">
    <source>
        <dbReference type="ARBA" id="ARBA00022857"/>
    </source>
</evidence>
<dbReference type="InterPro" id="IPR036318">
    <property type="entry name" value="FAD-bd_PCMH-like_sf"/>
</dbReference>
<evidence type="ECO:0000256" key="13">
    <source>
        <dbReference type="ARBA" id="ARBA00023306"/>
    </source>
</evidence>
<dbReference type="STRING" id="1650663.GCA_001486665_00491"/>
<accession>A0A4R1R0E5</accession>
<dbReference type="Gene3D" id="3.90.78.10">
    <property type="entry name" value="UDP-N-acetylenolpyruvoylglucosamine reductase, C-terminal domain"/>
    <property type="match status" value="1"/>
</dbReference>
<dbReference type="NCBIfam" id="NF010480">
    <property type="entry name" value="PRK13905.1"/>
    <property type="match status" value="1"/>
</dbReference>
<dbReference type="GO" id="GO:0008762">
    <property type="term" value="F:UDP-N-acetylmuramate dehydrogenase activity"/>
    <property type="evidence" value="ECO:0007669"/>
    <property type="project" value="UniProtKB-UniRule"/>
</dbReference>
<keyword evidence="7 16" id="KW-0285">Flavoprotein</keyword>
<dbReference type="Gene3D" id="3.30.465.10">
    <property type="match status" value="1"/>
</dbReference>
<evidence type="ECO:0000256" key="15">
    <source>
        <dbReference type="ARBA" id="ARBA00048914"/>
    </source>
</evidence>
<dbReference type="GO" id="GO:0051301">
    <property type="term" value="P:cell division"/>
    <property type="evidence" value="ECO:0007669"/>
    <property type="project" value="UniProtKB-KW"/>
</dbReference>
<protein>
    <recommendedName>
        <fullName evidence="16">UDP-N-acetylenolpyruvoylglucosamine reductase</fullName>
        <ecNumber evidence="16">1.3.1.98</ecNumber>
    </recommendedName>
    <alternativeName>
        <fullName evidence="16">UDP-N-acetylmuramate dehydrogenase</fullName>
    </alternativeName>
</protein>
<comment type="catalytic activity">
    <reaction evidence="15 16">
        <text>UDP-N-acetyl-alpha-D-muramate + NADP(+) = UDP-N-acetyl-3-O-(1-carboxyvinyl)-alpha-D-glucosamine + NADPH + H(+)</text>
        <dbReference type="Rhea" id="RHEA:12248"/>
        <dbReference type="ChEBI" id="CHEBI:15378"/>
        <dbReference type="ChEBI" id="CHEBI:57783"/>
        <dbReference type="ChEBI" id="CHEBI:58349"/>
        <dbReference type="ChEBI" id="CHEBI:68483"/>
        <dbReference type="ChEBI" id="CHEBI:70757"/>
        <dbReference type="EC" id="1.3.1.98"/>
    </reaction>
</comment>
<evidence type="ECO:0000256" key="14">
    <source>
        <dbReference type="ARBA" id="ARBA00023316"/>
    </source>
</evidence>
<comment type="similarity">
    <text evidence="16">Belongs to the MurB family.</text>
</comment>
<dbReference type="EC" id="1.3.1.98" evidence="16"/>
<evidence type="ECO:0000313" key="18">
    <source>
        <dbReference type="EMBL" id="TCL58773.1"/>
    </source>
</evidence>
<evidence type="ECO:0000256" key="2">
    <source>
        <dbReference type="ARBA" id="ARBA00003921"/>
    </source>
</evidence>
<dbReference type="GO" id="GO:0071949">
    <property type="term" value="F:FAD binding"/>
    <property type="evidence" value="ECO:0007669"/>
    <property type="project" value="InterPro"/>
</dbReference>
<dbReference type="InterPro" id="IPR016166">
    <property type="entry name" value="FAD-bd_PCMH"/>
</dbReference>
<evidence type="ECO:0000256" key="11">
    <source>
        <dbReference type="ARBA" id="ARBA00022984"/>
    </source>
</evidence>
<dbReference type="GO" id="GO:0071555">
    <property type="term" value="P:cell wall organization"/>
    <property type="evidence" value="ECO:0007669"/>
    <property type="project" value="UniProtKB-KW"/>
</dbReference>
<keyword evidence="11 16" id="KW-0573">Peptidoglycan synthesis</keyword>
<evidence type="ECO:0000313" key="19">
    <source>
        <dbReference type="Proteomes" id="UP000295184"/>
    </source>
</evidence>
<dbReference type="EMBL" id="SLUM01000007">
    <property type="protein sequence ID" value="TCL58773.1"/>
    <property type="molecule type" value="Genomic_DNA"/>
</dbReference>
<dbReference type="PROSITE" id="PS51387">
    <property type="entry name" value="FAD_PCMH"/>
    <property type="match status" value="1"/>
</dbReference>
<dbReference type="GO" id="GO:0009252">
    <property type="term" value="P:peptidoglycan biosynthetic process"/>
    <property type="evidence" value="ECO:0007669"/>
    <property type="project" value="UniProtKB-UniRule"/>
</dbReference>
<dbReference type="PANTHER" id="PTHR21071:SF4">
    <property type="entry name" value="UDP-N-ACETYLENOLPYRUVOYLGLUCOSAMINE REDUCTASE"/>
    <property type="match status" value="1"/>
</dbReference>
<dbReference type="HAMAP" id="MF_00037">
    <property type="entry name" value="MurB"/>
    <property type="match status" value="1"/>
</dbReference>
<evidence type="ECO:0000256" key="1">
    <source>
        <dbReference type="ARBA" id="ARBA00001974"/>
    </source>
</evidence>
<name>A0A4R1R0E5_9FIRM</name>
<dbReference type="InterPro" id="IPR006094">
    <property type="entry name" value="Oxid_FAD_bind_N"/>
</dbReference>
<reference evidence="18 19" key="1">
    <citation type="submission" date="2019-03" db="EMBL/GenBank/DDBJ databases">
        <title>Genomic Encyclopedia of Type Strains, Phase IV (KMG-IV): sequencing the most valuable type-strain genomes for metagenomic binning, comparative biology and taxonomic classification.</title>
        <authorList>
            <person name="Goeker M."/>
        </authorList>
    </citation>
    <scope>NUCLEOTIDE SEQUENCE [LARGE SCALE GENOMIC DNA]</scope>
    <source>
        <strain evidence="18 19">DSM 100451</strain>
    </source>
</reference>
<keyword evidence="13 16" id="KW-0131">Cell cycle</keyword>
<feature type="active site" evidence="16">
    <location>
        <position position="176"/>
    </location>
</feature>
<comment type="caution">
    <text evidence="18">The sequence shown here is derived from an EMBL/GenBank/DDBJ whole genome shotgun (WGS) entry which is preliminary data.</text>
</comment>
<dbReference type="GO" id="GO:0008360">
    <property type="term" value="P:regulation of cell shape"/>
    <property type="evidence" value="ECO:0007669"/>
    <property type="project" value="UniProtKB-KW"/>
</dbReference>
<dbReference type="GO" id="GO:0005829">
    <property type="term" value="C:cytosol"/>
    <property type="evidence" value="ECO:0007669"/>
    <property type="project" value="TreeGrafter"/>
</dbReference>
<evidence type="ECO:0000259" key="17">
    <source>
        <dbReference type="PROSITE" id="PS51387"/>
    </source>
</evidence>
<evidence type="ECO:0000256" key="7">
    <source>
        <dbReference type="ARBA" id="ARBA00022630"/>
    </source>
</evidence>
<dbReference type="InterPro" id="IPR016169">
    <property type="entry name" value="FAD-bd_PCMH_sub2"/>
</dbReference>
<keyword evidence="12 16" id="KW-0560">Oxidoreductase</keyword>
<dbReference type="Pfam" id="PF02873">
    <property type="entry name" value="MurB_C"/>
    <property type="match status" value="1"/>
</dbReference>
<dbReference type="InterPro" id="IPR011601">
    <property type="entry name" value="MurB_C"/>
</dbReference>
<evidence type="ECO:0000256" key="3">
    <source>
        <dbReference type="ARBA" id="ARBA00004496"/>
    </source>
</evidence>
<dbReference type="RefSeq" id="WP_341439530.1">
    <property type="nucleotide sequence ID" value="NZ_CABKVM010000012.1"/>
</dbReference>
<feature type="active site" evidence="16">
    <location>
        <position position="296"/>
    </location>
</feature>
<evidence type="ECO:0000256" key="12">
    <source>
        <dbReference type="ARBA" id="ARBA00023002"/>
    </source>
</evidence>